<evidence type="ECO:0000259" key="1">
    <source>
        <dbReference type="Pfam" id="PF00326"/>
    </source>
</evidence>
<dbReference type="SUPFAM" id="SSF53474">
    <property type="entry name" value="alpha/beta-Hydrolases"/>
    <property type="match status" value="1"/>
</dbReference>
<sequence length="258" mass="27743">MPTRHSAIDIAVAGHHIAGTLVAPSAAIPGVLLVHGWDGSQAQYLARAHEIAALGCICLTIDLRGHARHHDLREAVTREDNLQDVLAGYDTLVGHPAVDPQSIAIVGSSYGGYLAALVSALRPVRWLALRAPALYRDEQWDTPKGKLGREDLMIYRHSAIAPADNRALTACTSFRGDVLIVESETDKTVPHPVIENYLGAFKRVRSVTYRVISGADHALSSEASRQAYGMLLVSWMTEMVLGAKAATGLLRPAPHSPA</sequence>
<dbReference type="RefSeq" id="WP_340346483.1">
    <property type="nucleotide sequence ID" value="NZ_JBBKZT010000018.1"/>
</dbReference>
<evidence type="ECO:0000313" key="3">
    <source>
        <dbReference type="Proteomes" id="UP001385892"/>
    </source>
</evidence>
<dbReference type="InterPro" id="IPR029058">
    <property type="entry name" value="AB_hydrolase_fold"/>
</dbReference>
<protein>
    <submittedName>
        <fullName evidence="2">Alpha/beta fold hydrolase</fullName>
    </submittedName>
</protein>
<evidence type="ECO:0000313" key="2">
    <source>
        <dbReference type="EMBL" id="MEJ8850990.1"/>
    </source>
</evidence>
<comment type="caution">
    <text evidence="2">The sequence shown here is derived from an EMBL/GenBank/DDBJ whole genome shotgun (WGS) entry which is preliminary data.</text>
</comment>
<dbReference type="InterPro" id="IPR001375">
    <property type="entry name" value="Peptidase_S9_cat"/>
</dbReference>
<accession>A0ABU8WTW9</accession>
<proteinExistence type="predicted"/>
<dbReference type="GO" id="GO:0016787">
    <property type="term" value="F:hydrolase activity"/>
    <property type="evidence" value="ECO:0007669"/>
    <property type="project" value="UniProtKB-KW"/>
</dbReference>
<dbReference type="Gene3D" id="3.40.50.1820">
    <property type="entry name" value="alpha/beta hydrolase"/>
    <property type="match status" value="1"/>
</dbReference>
<keyword evidence="3" id="KW-1185">Reference proteome</keyword>
<dbReference type="PANTHER" id="PTHR22946">
    <property type="entry name" value="DIENELACTONE HYDROLASE DOMAIN-CONTAINING PROTEIN-RELATED"/>
    <property type="match status" value="1"/>
</dbReference>
<feature type="domain" description="Peptidase S9 prolyl oligopeptidase catalytic" evidence="1">
    <location>
        <begin position="51"/>
        <end position="238"/>
    </location>
</feature>
<dbReference type="Pfam" id="PF00326">
    <property type="entry name" value="Peptidase_S9"/>
    <property type="match status" value="1"/>
</dbReference>
<dbReference type="PANTHER" id="PTHR22946:SF5">
    <property type="entry name" value="PEPTIDASE S9 PROLYL OLIGOPEPTIDASE CATALYTIC DOMAIN-CONTAINING PROTEIN"/>
    <property type="match status" value="1"/>
</dbReference>
<dbReference type="Proteomes" id="UP001385892">
    <property type="component" value="Unassembled WGS sequence"/>
</dbReference>
<keyword evidence="2" id="KW-0378">Hydrolase</keyword>
<name>A0ABU8WTW9_9BURK</name>
<organism evidence="2 3">
    <name type="scientific">Variovorax rhizosphaerae</name>
    <dbReference type="NCBI Taxonomy" id="1836200"/>
    <lineage>
        <taxon>Bacteria</taxon>
        <taxon>Pseudomonadati</taxon>
        <taxon>Pseudomonadota</taxon>
        <taxon>Betaproteobacteria</taxon>
        <taxon>Burkholderiales</taxon>
        <taxon>Comamonadaceae</taxon>
        <taxon>Variovorax</taxon>
    </lineage>
</organism>
<gene>
    <name evidence="2" type="ORF">WKW82_30415</name>
</gene>
<dbReference type="EMBL" id="JBBKZT010000018">
    <property type="protein sequence ID" value="MEJ8850990.1"/>
    <property type="molecule type" value="Genomic_DNA"/>
</dbReference>
<dbReference type="InterPro" id="IPR050261">
    <property type="entry name" value="FrsA_esterase"/>
</dbReference>
<reference evidence="2 3" key="1">
    <citation type="submission" date="2024-03" db="EMBL/GenBank/DDBJ databases">
        <title>Novel species of the genus Variovorax.</title>
        <authorList>
            <person name="Liu Q."/>
            <person name="Xin Y.-H."/>
        </authorList>
    </citation>
    <scope>NUCLEOTIDE SEQUENCE [LARGE SCALE GENOMIC DNA]</scope>
    <source>
        <strain evidence="2 3">KACC 18900</strain>
    </source>
</reference>